<protein>
    <submittedName>
        <fullName evidence="2">DUF3800 domain-containing protein</fullName>
    </submittedName>
</protein>
<sequence>MDTVPYAFVTHLADMLDKSTLKEFATGFTTSHWSSVFALHNKKRIEINVEFYIFPEGLDVRCSAERFSDEPEYEWQELITTNSTKNVRFCSFDVRNCVAGHMPFDKELLLKVSRTVAARTTAAPSFLICDIHGACDFLLESLRHIPFHDIAFNAFPRQRIKNGWIWSNPKKATKAQSKFFDEQINHGRIRRRLPKYRILKDPDDYELPGLIERINSLLDDDN</sequence>
<reference evidence="2" key="1">
    <citation type="submission" date="2016-11" db="UniProtKB">
        <authorList>
            <consortium name="WormBaseParasite"/>
        </authorList>
    </citation>
    <scope>IDENTIFICATION</scope>
</reference>
<evidence type="ECO:0000313" key="2">
    <source>
        <dbReference type="WBParaSite" id="L893_g2264.t1"/>
    </source>
</evidence>
<keyword evidence="1" id="KW-1185">Reference proteome</keyword>
<dbReference type="AlphaFoldDB" id="A0A1I7Z454"/>
<evidence type="ECO:0000313" key="1">
    <source>
        <dbReference type="Proteomes" id="UP000095287"/>
    </source>
</evidence>
<name>A0A1I7Z454_9BILA</name>
<proteinExistence type="predicted"/>
<accession>A0A1I7Z454</accession>
<dbReference type="Proteomes" id="UP000095287">
    <property type="component" value="Unplaced"/>
</dbReference>
<organism evidence="1 2">
    <name type="scientific">Steinernema glaseri</name>
    <dbReference type="NCBI Taxonomy" id="37863"/>
    <lineage>
        <taxon>Eukaryota</taxon>
        <taxon>Metazoa</taxon>
        <taxon>Ecdysozoa</taxon>
        <taxon>Nematoda</taxon>
        <taxon>Chromadorea</taxon>
        <taxon>Rhabditida</taxon>
        <taxon>Tylenchina</taxon>
        <taxon>Panagrolaimomorpha</taxon>
        <taxon>Strongyloidoidea</taxon>
        <taxon>Steinernematidae</taxon>
        <taxon>Steinernema</taxon>
    </lineage>
</organism>
<dbReference type="WBParaSite" id="L893_g2264.t1">
    <property type="protein sequence ID" value="L893_g2264.t1"/>
    <property type="gene ID" value="L893_g2264"/>
</dbReference>